<reference evidence="3" key="1">
    <citation type="submission" date="2022-01" db="EMBL/GenBank/DDBJ databases">
        <authorList>
            <person name="King R."/>
        </authorList>
    </citation>
    <scope>NUCLEOTIDE SEQUENCE</scope>
</reference>
<dbReference type="InterPro" id="IPR036116">
    <property type="entry name" value="FN3_sf"/>
</dbReference>
<dbReference type="OrthoDB" id="2434995at2759"/>
<dbReference type="GO" id="GO:0006355">
    <property type="term" value="P:regulation of DNA-templated transcription"/>
    <property type="evidence" value="ECO:0007669"/>
    <property type="project" value="TreeGrafter"/>
</dbReference>
<feature type="region of interest" description="Disordered" evidence="1">
    <location>
        <begin position="1"/>
        <end position="25"/>
    </location>
</feature>
<feature type="compositionally biased region" description="Polar residues" evidence="1">
    <location>
        <begin position="126"/>
        <end position="141"/>
    </location>
</feature>
<dbReference type="InterPro" id="IPR056565">
    <property type="entry name" value="Fn3_ATF7IP"/>
</dbReference>
<evidence type="ECO:0000259" key="2">
    <source>
        <dbReference type="PROSITE" id="PS50853"/>
    </source>
</evidence>
<dbReference type="PANTHER" id="PTHR23210">
    <property type="entry name" value="ACTIVATING TRANSCRIPTION FACTOR 7 INTERACTING PROTEIN"/>
    <property type="match status" value="1"/>
</dbReference>
<feature type="compositionally biased region" description="Polar residues" evidence="1">
    <location>
        <begin position="447"/>
        <end position="469"/>
    </location>
</feature>
<feature type="compositionally biased region" description="Basic and acidic residues" evidence="1">
    <location>
        <begin position="277"/>
        <end position="289"/>
    </location>
</feature>
<feature type="compositionally biased region" description="Basic and acidic residues" evidence="1">
    <location>
        <begin position="143"/>
        <end position="161"/>
    </location>
</feature>
<dbReference type="InterPro" id="IPR026085">
    <property type="entry name" value="ATF7-int"/>
</dbReference>
<feature type="compositionally biased region" description="Polar residues" evidence="1">
    <location>
        <begin position="532"/>
        <end position="562"/>
    </location>
</feature>
<feature type="region of interest" description="Disordered" evidence="1">
    <location>
        <begin position="126"/>
        <end position="325"/>
    </location>
</feature>
<proteinExistence type="predicted"/>
<dbReference type="InterPro" id="IPR003961">
    <property type="entry name" value="FN3_dom"/>
</dbReference>
<evidence type="ECO:0000256" key="1">
    <source>
        <dbReference type="SAM" id="MobiDB-lite"/>
    </source>
</evidence>
<keyword evidence="4" id="KW-1185">Reference proteome</keyword>
<dbReference type="EMBL" id="OU895877">
    <property type="protein sequence ID" value="CAG9801481.1"/>
    <property type="molecule type" value="Genomic_DNA"/>
</dbReference>
<evidence type="ECO:0000313" key="3">
    <source>
        <dbReference type="EMBL" id="CAG9801481.1"/>
    </source>
</evidence>
<dbReference type="AlphaFoldDB" id="A0A9N9RQS2"/>
<feature type="compositionally biased region" description="Basic and acidic residues" evidence="1">
    <location>
        <begin position="502"/>
        <end position="521"/>
    </location>
</feature>
<dbReference type="GO" id="GO:0005667">
    <property type="term" value="C:transcription regulator complex"/>
    <property type="evidence" value="ECO:0007669"/>
    <property type="project" value="TreeGrafter"/>
</dbReference>
<feature type="region of interest" description="Disordered" evidence="1">
    <location>
        <begin position="447"/>
        <end position="578"/>
    </location>
</feature>
<dbReference type="SUPFAM" id="SSF49265">
    <property type="entry name" value="Fibronectin type III"/>
    <property type="match status" value="1"/>
</dbReference>
<dbReference type="PROSITE" id="PS50853">
    <property type="entry name" value="FN3"/>
    <property type="match status" value="1"/>
</dbReference>
<feature type="compositionally biased region" description="Basic and acidic residues" evidence="1">
    <location>
        <begin position="473"/>
        <end position="486"/>
    </location>
</feature>
<dbReference type="Gene3D" id="2.60.40.10">
    <property type="entry name" value="Immunoglobulins"/>
    <property type="match status" value="1"/>
</dbReference>
<name>A0A9N9RQS2_9DIPT</name>
<organism evidence="3 4">
    <name type="scientific">Chironomus riparius</name>
    <dbReference type="NCBI Taxonomy" id="315576"/>
    <lineage>
        <taxon>Eukaryota</taxon>
        <taxon>Metazoa</taxon>
        <taxon>Ecdysozoa</taxon>
        <taxon>Arthropoda</taxon>
        <taxon>Hexapoda</taxon>
        <taxon>Insecta</taxon>
        <taxon>Pterygota</taxon>
        <taxon>Neoptera</taxon>
        <taxon>Endopterygota</taxon>
        <taxon>Diptera</taxon>
        <taxon>Nematocera</taxon>
        <taxon>Chironomoidea</taxon>
        <taxon>Chironomidae</taxon>
        <taxon>Chironominae</taxon>
        <taxon>Chironomus</taxon>
    </lineage>
</organism>
<dbReference type="PANTHER" id="PTHR23210:SF26">
    <property type="entry name" value="ACTIVATING TRANSCRIPTION FACTOR 7-INTERACTING PROTEIN 1"/>
    <property type="match status" value="1"/>
</dbReference>
<reference evidence="3" key="2">
    <citation type="submission" date="2022-10" db="EMBL/GenBank/DDBJ databases">
        <authorList>
            <consortium name="ENA_rothamsted_submissions"/>
            <consortium name="culmorum"/>
            <person name="King R."/>
        </authorList>
    </citation>
    <scope>NUCLEOTIDE SEQUENCE</scope>
</reference>
<evidence type="ECO:0000313" key="4">
    <source>
        <dbReference type="Proteomes" id="UP001153620"/>
    </source>
</evidence>
<feature type="compositionally biased region" description="Polar residues" evidence="1">
    <location>
        <begin position="7"/>
        <end position="23"/>
    </location>
</feature>
<dbReference type="Pfam" id="PF16794">
    <property type="entry name" value="fn3_4"/>
    <property type="match status" value="1"/>
</dbReference>
<feature type="domain" description="Fibronectin type-III" evidence="2">
    <location>
        <begin position="637"/>
        <end position="736"/>
    </location>
</feature>
<sequence length="736" mass="83181">MAETMEIQGTSEKQILSPHNNDQFFDAEDEGHINEAVDNEDDDFLKKLDEAINDETIPAVTEKIVNEPPLKKVCLENKENIDEDDIRETSLEDIEKLLKEEDSLLEGDDNNQNTDVNSEFEEILSSIQNGDSSNLKIVENTNETEKKEQPSKPAELTREESNELLLELCESPTVQDEQLSNDTGSNQGDSNEEESNESDKNKDEDDEQKDTEVSQNDPAVEEKPKDDIVNLEESDSLESSIKIDESEPNTQETIESDQNDQIEAQSTNEEDGNFKVPESKAAEDEKMNIDDNSEYPTELESQETIKTIETVDSSSQEEPKDKEVKVEEKPKEIAIETVKKEEVKVKLNFMRKFATTIGKLARSELEELLLEKITESIVFRSESAELRTKCEKQDEIIDNLKQRIGSITKQYNDLDMIHKRIIKDLKERPDQPITPVKITRAVGLQVYQPNNSNHSNNLKPKVTSTTNKPTVKRPNESDLSDKEAEAKRKKSNKIITPMRPPLSEKEKATLEKQEATIEQKIRTKVIKPDGVSSPSSTSAKPNGMTKMQSVERSQLSSTQSIDLTDEDDAPSTILTQQPPALVAIQKNSFMSPRGLMRPVSSVRGPSPNILSRQGLVRHPAPLPQIPVQQNHPSMKKIPPRPTIKINNVQNGIIVSWTVDTLTPEHAEIHSYQIYAYEETRSTPTTESWKHVGDVKALLLPMAVTLTQFQEGQKYHFAVRAVDIHRRMGQFSLPKTW</sequence>
<dbReference type="GO" id="GO:0003712">
    <property type="term" value="F:transcription coregulator activity"/>
    <property type="evidence" value="ECO:0007669"/>
    <property type="project" value="TreeGrafter"/>
</dbReference>
<gene>
    <name evidence="3" type="ORF">CHIRRI_LOCUS4407</name>
</gene>
<dbReference type="CDD" id="cd00063">
    <property type="entry name" value="FN3"/>
    <property type="match status" value="1"/>
</dbReference>
<dbReference type="InterPro" id="IPR013783">
    <property type="entry name" value="Ig-like_fold"/>
</dbReference>
<feature type="compositionally biased region" description="Polar residues" evidence="1">
    <location>
        <begin position="302"/>
        <end position="316"/>
    </location>
</feature>
<accession>A0A9N9RQS2</accession>
<protein>
    <recommendedName>
        <fullName evidence="2">Fibronectin type-III domain-containing protein</fullName>
    </recommendedName>
</protein>
<dbReference type="Proteomes" id="UP001153620">
    <property type="component" value="Chromosome 1"/>
</dbReference>
<feature type="compositionally biased region" description="Polar residues" evidence="1">
    <location>
        <begin position="172"/>
        <end position="183"/>
    </location>
</feature>
<dbReference type="GO" id="GO:0005634">
    <property type="term" value="C:nucleus"/>
    <property type="evidence" value="ECO:0007669"/>
    <property type="project" value="TreeGrafter"/>
</dbReference>